<dbReference type="Gene3D" id="3.100.10.20">
    <property type="entry name" value="CRISPR-associated endonuclease Cas1, N-terminal domain"/>
    <property type="match status" value="1"/>
</dbReference>
<dbReference type="Gene3D" id="1.20.120.920">
    <property type="entry name" value="CRISPR-associated endonuclease Cas1, C-terminal domain"/>
    <property type="match status" value="1"/>
</dbReference>
<protein>
    <recommendedName>
        <fullName evidence="8">CRISPR-associated endonuclease Cas1</fullName>
        <ecNumber evidence="8">3.1.-.-</ecNumber>
    </recommendedName>
</protein>
<evidence type="ECO:0000256" key="1">
    <source>
        <dbReference type="ARBA" id="ARBA00022722"/>
    </source>
</evidence>
<accession>A0ABU1T3C1</accession>
<dbReference type="CDD" id="cd09719">
    <property type="entry name" value="Cas1_I-E"/>
    <property type="match status" value="1"/>
</dbReference>
<keyword evidence="2 8" id="KW-0479">Metal-binding</keyword>
<name>A0ABU1T3C1_9ACTO</name>
<dbReference type="EC" id="3.1.-.-" evidence="8"/>
<dbReference type="NCBIfam" id="TIGR03638">
    <property type="entry name" value="cas1_ECOLI"/>
    <property type="match status" value="1"/>
</dbReference>
<evidence type="ECO:0000256" key="3">
    <source>
        <dbReference type="ARBA" id="ARBA00022759"/>
    </source>
</evidence>
<keyword evidence="10" id="KW-1185">Reference proteome</keyword>
<keyword evidence="4 8" id="KW-0378">Hydrolase</keyword>
<evidence type="ECO:0000313" key="10">
    <source>
        <dbReference type="Proteomes" id="UP001266099"/>
    </source>
</evidence>
<keyword evidence="3 8" id="KW-0255">Endonuclease</keyword>
<dbReference type="InterPro" id="IPR042211">
    <property type="entry name" value="CRISPR-assoc_Cas1_N"/>
</dbReference>
<keyword evidence="1 8" id="KW-0540">Nuclease</keyword>
<comment type="subunit">
    <text evidence="8">Homodimer, forms a heterotetramer with a Cas2 homodimer.</text>
</comment>
<dbReference type="InterPro" id="IPR019851">
    <property type="entry name" value="CRISPR-assoc_Cas1_ECOLI"/>
</dbReference>
<dbReference type="HAMAP" id="MF_01470">
    <property type="entry name" value="Cas1"/>
    <property type="match status" value="1"/>
</dbReference>
<evidence type="ECO:0000256" key="8">
    <source>
        <dbReference type="HAMAP-Rule" id="MF_01470"/>
    </source>
</evidence>
<comment type="similarity">
    <text evidence="8">Belongs to the CRISPR-associated endonuclease Cas1 family.</text>
</comment>
<feature type="binding site" evidence="8">
    <location>
        <position position="116"/>
    </location>
    <ligand>
        <name>Mn(2+)</name>
        <dbReference type="ChEBI" id="CHEBI:29035"/>
    </ligand>
</feature>
<dbReference type="InterPro" id="IPR050646">
    <property type="entry name" value="Cas1"/>
</dbReference>
<evidence type="ECO:0000256" key="4">
    <source>
        <dbReference type="ARBA" id="ARBA00022801"/>
    </source>
</evidence>
<organism evidence="9 10">
    <name type="scientific">Arcanobacterium hippocoleae</name>
    <dbReference type="NCBI Taxonomy" id="149017"/>
    <lineage>
        <taxon>Bacteria</taxon>
        <taxon>Bacillati</taxon>
        <taxon>Actinomycetota</taxon>
        <taxon>Actinomycetes</taxon>
        <taxon>Actinomycetales</taxon>
        <taxon>Actinomycetaceae</taxon>
        <taxon>Arcanobacterium</taxon>
    </lineage>
</organism>
<feature type="binding site" evidence="8">
    <location>
        <position position="196"/>
    </location>
    <ligand>
        <name>Mn(2+)</name>
        <dbReference type="ChEBI" id="CHEBI:29035"/>
    </ligand>
</feature>
<gene>
    <name evidence="8" type="primary">cas1</name>
    <name evidence="9" type="ORF">J2S36_000873</name>
</gene>
<reference evidence="9 10" key="1">
    <citation type="submission" date="2023-07" db="EMBL/GenBank/DDBJ databases">
        <title>Sequencing the genomes of 1000 actinobacteria strains.</title>
        <authorList>
            <person name="Klenk H.-P."/>
        </authorList>
    </citation>
    <scope>NUCLEOTIDE SEQUENCE [LARGE SCALE GENOMIC DNA]</scope>
    <source>
        <strain evidence="9 10">DSM 15539</strain>
    </source>
</reference>
<dbReference type="InterPro" id="IPR042206">
    <property type="entry name" value="CRISPR-assoc_Cas1_C"/>
</dbReference>
<evidence type="ECO:0000256" key="7">
    <source>
        <dbReference type="ARBA" id="ARBA00023125"/>
    </source>
</evidence>
<keyword evidence="6 8" id="KW-0051">Antiviral defense</keyword>
<evidence type="ECO:0000256" key="6">
    <source>
        <dbReference type="ARBA" id="ARBA00023118"/>
    </source>
</evidence>
<comment type="caution">
    <text evidence="9">The sequence shown here is derived from an EMBL/GenBank/DDBJ whole genome shotgun (WGS) entry which is preliminary data.</text>
</comment>
<feature type="binding site" evidence="8">
    <location>
        <position position="183"/>
    </location>
    <ligand>
        <name>Mn(2+)</name>
        <dbReference type="ChEBI" id="CHEBI:29035"/>
    </ligand>
</feature>
<dbReference type="InterPro" id="IPR002729">
    <property type="entry name" value="CRISPR-assoc_Cas1"/>
</dbReference>
<dbReference type="PANTHER" id="PTHR34353">
    <property type="entry name" value="CRISPR-ASSOCIATED ENDONUCLEASE CAS1 1"/>
    <property type="match status" value="1"/>
</dbReference>
<keyword evidence="7 8" id="KW-0238">DNA-binding</keyword>
<dbReference type="EMBL" id="JAVDUJ010000001">
    <property type="protein sequence ID" value="MDR6939330.1"/>
    <property type="molecule type" value="Genomic_DNA"/>
</dbReference>
<evidence type="ECO:0000313" key="9">
    <source>
        <dbReference type="EMBL" id="MDR6939330.1"/>
    </source>
</evidence>
<keyword evidence="5 8" id="KW-0460">Magnesium</keyword>
<evidence type="ECO:0000256" key="2">
    <source>
        <dbReference type="ARBA" id="ARBA00022723"/>
    </source>
</evidence>
<comment type="cofactor">
    <cofactor evidence="8">
        <name>Mg(2+)</name>
        <dbReference type="ChEBI" id="CHEBI:18420"/>
    </cofactor>
    <cofactor evidence="8">
        <name>Mn(2+)</name>
        <dbReference type="ChEBI" id="CHEBI:29035"/>
    </cofactor>
</comment>
<keyword evidence="8" id="KW-0464">Manganese</keyword>
<comment type="function">
    <text evidence="8">CRISPR (clustered regularly interspaced short palindromic repeat), is an adaptive immune system that provides protection against mobile genetic elements (viruses, transposable elements and conjugative plasmids). CRISPR clusters contain spacers, sequences complementary to antecedent mobile elements, and target invading nucleic acids. CRISPR clusters are transcribed and processed into CRISPR RNA (crRNA). Acts as a dsDNA endonuclease. Involved in the integration of spacer DNA into the CRISPR cassette.</text>
</comment>
<dbReference type="Pfam" id="PF01867">
    <property type="entry name" value="Cas_Cas1"/>
    <property type="match status" value="2"/>
</dbReference>
<dbReference type="PANTHER" id="PTHR34353:SF3">
    <property type="entry name" value="CRISPR-ASSOCIATED ENDONUCLEASE CAS1"/>
    <property type="match status" value="1"/>
</dbReference>
<sequence length="285" mass="31376">MHRADGAITARNETGTINVPAAQLVCIMLGPGTSVSHQAVTLIAECGVTLVWVGENGVRYYAHGRSLAESNLVIQQQARLVTVKTERLRVAREMYAMRFPDEDTSGYTMQRLRGREGARIKAIYREEAERTGVAWKGRDYKPEDFNDSDQINQALSAANAALYGVVHSVIVGLGASPALGFIHSGHERSFVYDIADLYKAELSIPLAFDVVAAMPVNLTSAIRTRMRDQIFERKIIQRAVSDILTLLGAAKKKDEINTDVVTLWDFQRGEIEAGANYDADNVSGF</sequence>
<proteinExistence type="inferred from homology"/>
<evidence type="ECO:0000256" key="5">
    <source>
        <dbReference type="ARBA" id="ARBA00022842"/>
    </source>
</evidence>
<dbReference type="Proteomes" id="UP001266099">
    <property type="component" value="Unassembled WGS sequence"/>
</dbReference>
<dbReference type="InterPro" id="IPR033641">
    <property type="entry name" value="Cas1_I-E"/>
</dbReference>
<dbReference type="NCBIfam" id="TIGR00287">
    <property type="entry name" value="cas1"/>
    <property type="match status" value="1"/>
</dbReference>